<accession>A0A382BGG4</accession>
<name>A0A382BGG4_9ZZZZ</name>
<feature type="non-terminal residue" evidence="1">
    <location>
        <position position="94"/>
    </location>
</feature>
<proteinExistence type="predicted"/>
<dbReference type="EMBL" id="UINC01029718">
    <property type="protein sequence ID" value="SVB12905.1"/>
    <property type="molecule type" value="Genomic_DNA"/>
</dbReference>
<evidence type="ECO:0000313" key="1">
    <source>
        <dbReference type="EMBL" id="SVB12905.1"/>
    </source>
</evidence>
<reference evidence="1" key="1">
    <citation type="submission" date="2018-05" db="EMBL/GenBank/DDBJ databases">
        <authorList>
            <person name="Lanie J.A."/>
            <person name="Ng W.-L."/>
            <person name="Kazmierczak K.M."/>
            <person name="Andrzejewski T.M."/>
            <person name="Davidsen T.M."/>
            <person name="Wayne K.J."/>
            <person name="Tettelin H."/>
            <person name="Glass J.I."/>
            <person name="Rusch D."/>
            <person name="Podicherti R."/>
            <person name="Tsui H.-C.T."/>
            <person name="Winkler M.E."/>
        </authorList>
    </citation>
    <scope>NUCLEOTIDE SEQUENCE</scope>
</reference>
<gene>
    <name evidence="1" type="ORF">METZ01_LOCUS165759</name>
</gene>
<organism evidence="1">
    <name type="scientific">marine metagenome</name>
    <dbReference type="NCBI Taxonomy" id="408172"/>
    <lineage>
        <taxon>unclassified sequences</taxon>
        <taxon>metagenomes</taxon>
        <taxon>ecological metagenomes</taxon>
    </lineage>
</organism>
<dbReference type="AlphaFoldDB" id="A0A382BGG4"/>
<sequence>MSKLWEDLKDNMKEWGTSAVEKAEEISRVAVAKGEEFTKISKIKIDIHQLQREKSKIYENLGKFTYHQAQDENLANFTGNTEFFLTISKIHKIN</sequence>
<protein>
    <submittedName>
        <fullName evidence="1">Uncharacterized protein</fullName>
    </submittedName>
</protein>